<comment type="caution">
    <text evidence="1">The sequence shown here is derived from an EMBL/GenBank/DDBJ whole genome shotgun (WGS) entry which is preliminary data.</text>
</comment>
<keyword evidence="2" id="KW-1185">Reference proteome</keyword>
<reference evidence="1" key="1">
    <citation type="submission" date="2023-07" db="EMBL/GenBank/DDBJ databases">
        <authorList>
            <person name="Kim M.K."/>
        </authorList>
    </citation>
    <scope>NUCLEOTIDE SEQUENCE</scope>
    <source>
        <strain evidence="1">M29</strain>
    </source>
</reference>
<gene>
    <name evidence="1" type="ORF">Q5H92_22005</name>
</gene>
<sequence length="61" mass="6506">MTTKEVIYTNLSAFPEIQQTEQPAASSQRCADWISYAVAVTQQAAPTAADFSSDSGFSPSC</sequence>
<dbReference type="Proteomes" id="UP001167796">
    <property type="component" value="Unassembled WGS sequence"/>
</dbReference>
<organism evidence="1 2">
    <name type="scientific">Hymenobacter mellowenesis</name>
    <dbReference type="NCBI Taxonomy" id="3063995"/>
    <lineage>
        <taxon>Bacteria</taxon>
        <taxon>Pseudomonadati</taxon>
        <taxon>Bacteroidota</taxon>
        <taxon>Cytophagia</taxon>
        <taxon>Cytophagales</taxon>
        <taxon>Hymenobacteraceae</taxon>
        <taxon>Hymenobacter</taxon>
    </lineage>
</organism>
<evidence type="ECO:0000313" key="1">
    <source>
        <dbReference type="EMBL" id="MDO7849054.1"/>
    </source>
</evidence>
<accession>A0ABT9AGT5</accession>
<name>A0ABT9AGT5_9BACT</name>
<proteinExistence type="predicted"/>
<evidence type="ECO:0000313" key="2">
    <source>
        <dbReference type="Proteomes" id="UP001167796"/>
    </source>
</evidence>
<dbReference type="RefSeq" id="WP_305013723.1">
    <property type="nucleotide sequence ID" value="NZ_JAUQSX010000014.1"/>
</dbReference>
<protein>
    <submittedName>
        <fullName evidence="1">Uncharacterized protein</fullName>
    </submittedName>
</protein>
<dbReference type="EMBL" id="JAUQSX010000014">
    <property type="protein sequence ID" value="MDO7849054.1"/>
    <property type="molecule type" value="Genomic_DNA"/>
</dbReference>